<proteinExistence type="predicted"/>
<dbReference type="Proteomes" id="UP000294853">
    <property type="component" value="Chromosome"/>
</dbReference>
<organism evidence="1 2">
    <name type="scientific">Nocardioides seonyuensis</name>
    <dbReference type="NCBI Taxonomy" id="2518371"/>
    <lineage>
        <taxon>Bacteria</taxon>
        <taxon>Bacillati</taxon>
        <taxon>Actinomycetota</taxon>
        <taxon>Actinomycetes</taxon>
        <taxon>Propionibacteriales</taxon>
        <taxon>Nocardioidaceae</taxon>
        <taxon>Nocardioides</taxon>
    </lineage>
</organism>
<dbReference type="KEGG" id="nsn:EXE58_05695"/>
<name>A0A4P7IG50_9ACTN</name>
<dbReference type="AlphaFoldDB" id="A0A4P7IG50"/>
<dbReference type="EMBL" id="CP038436">
    <property type="protein sequence ID" value="QBX54997.1"/>
    <property type="molecule type" value="Genomic_DNA"/>
</dbReference>
<dbReference type="RefSeq" id="WP_135266965.1">
    <property type="nucleotide sequence ID" value="NZ_CP038436.1"/>
</dbReference>
<sequence length="376" mass="42010">MTVSREQTIRRDDWYFVVSDPSSPSAVATDYERTLRIAEETTSDLGGAPRAGQWIPTDKGWAAKLEAVAEPDRAMAWFEAFAGRWADQAVVQPRPRKRYSRHRDPRSTLTLGAAYTTNDLSVLAPDDKGRTWAVPIEVTHELARRAAAWLELEGATTYYTHSEHTIVWSTPTLGIPPLRSLVEAIAEPYASTNLQSLRTGPVRHRAVVFEREGRIACQDVDPTHSTREQLDLLEECIRWQPAALDYAFITFEPGGAENVWWGQYVHYFLPHGLSEPDLRERRSLLSSYVPDAFGVQVLTDAHLARANDLSDWSIEEIAPGRHLVSARELDPWLVAPSPHPQAEHMMGPPPAELVGKARSDFGDMILPSEAPSVHPG</sequence>
<protein>
    <submittedName>
        <fullName evidence="1">Uncharacterized protein</fullName>
    </submittedName>
</protein>
<keyword evidence="2" id="KW-1185">Reference proteome</keyword>
<accession>A0A4P7IG50</accession>
<gene>
    <name evidence="1" type="ORF">EXE58_05695</name>
</gene>
<evidence type="ECO:0000313" key="2">
    <source>
        <dbReference type="Proteomes" id="UP000294853"/>
    </source>
</evidence>
<evidence type="ECO:0000313" key="1">
    <source>
        <dbReference type="EMBL" id="QBX54997.1"/>
    </source>
</evidence>
<reference evidence="1 2" key="1">
    <citation type="submission" date="2019-03" db="EMBL/GenBank/DDBJ databases">
        <title>Three New Species of Nocardioides, Nocardioides euryhalodurans sp. nov., Nocardioides seonyuensis sp. nov. and Nocardioides eburneoflavus sp. nov. Iolated from Soil.</title>
        <authorList>
            <person name="Roh S.G."/>
            <person name="Lee C."/>
            <person name="Kim M.-K."/>
            <person name="Kim S.B."/>
        </authorList>
    </citation>
    <scope>NUCLEOTIDE SEQUENCE [LARGE SCALE GENOMIC DNA]</scope>
    <source>
        <strain evidence="1 2">MMS17-SY207-3</strain>
    </source>
</reference>
<dbReference type="OrthoDB" id="3790880at2"/>